<organism evidence="6 7">
    <name type="scientific">Clavelina lepadiformis</name>
    <name type="common">Light-bulb sea squirt</name>
    <name type="synonym">Ascidia lepadiformis</name>
    <dbReference type="NCBI Taxonomy" id="159417"/>
    <lineage>
        <taxon>Eukaryota</taxon>
        <taxon>Metazoa</taxon>
        <taxon>Chordata</taxon>
        <taxon>Tunicata</taxon>
        <taxon>Ascidiacea</taxon>
        <taxon>Aplousobranchia</taxon>
        <taxon>Clavelinidae</taxon>
        <taxon>Clavelina</taxon>
    </lineage>
</organism>
<feature type="region of interest" description="Disordered" evidence="4">
    <location>
        <begin position="184"/>
        <end position="226"/>
    </location>
</feature>
<sequence>MPKKFQGVNTKSAEARARKAAVAAGELERKQKEAEDEYWKDENKHAQRKQQRKQVQEQKRMDNLNKKKEIESLYKAEEEALAKTSKNPRTSKVTRAEINAVQKKEEQDKAAEKDDLALQKQNVTVLSDAVEENINQIISQSVVSGNVEARSVEDAISALSTNEELDRHPERRLKASYKKFEQEHMPRLKAANPDLRMSQLRQVLKKEWQKSPENPLNQKHSTYNAK</sequence>
<comment type="caution">
    <text evidence="6">The sequence shown here is derived from an EMBL/GenBank/DDBJ whole genome shotgun (WGS) entry which is preliminary data.</text>
</comment>
<comment type="subcellular location">
    <subcellularLocation>
        <location evidence="1">Midbody</location>
    </subcellularLocation>
</comment>
<keyword evidence="7" id="KW-1185">Reference proteome</keyword>
<gene>
    <name evidence="6" type="ORF">CVLEPA_LOCUS23078</name>
</gene>
<evidence type="ECO:0000256" key="3">
    <source>
        <dbReference type="ARBA" id="ARBA00023054"/>
    </source>
</evidence>
<protein>
    <recommendedName>
        <fullName evidence="5">Coiled-coil domain-containing protein</fullName>
    </recommendedName>
</protein>
<evidence type="ECO:0000259" key="5">
    <source>
        <dbReference type="Pfam" id="PF06244"/>
    </source>
</evidence>
<dbReference type="Pfam" id="PF06244">
    <property type="entry name" value="Ccdc124"/>
    <property type="match status" value="1"/>
</dbReference>
<evidence type="ECO:0000313" key="6">
    <source>
        <dbReference type="EMBL" id="CAK8690463.1"/>
    </source>
</evidence>
<evidence type="ECO:0000256" key="4">
    <source>
        <dbReference type="SAM" id="MobiDB-lite"/>
    </source>
</evidence>
<proteinExistence type="inferred from homology"/>
<dbReference type="PANTHER" id="PTHR21680:SF0">
    <property type="entry name" value="COILED-COIL DOMAIN-CONTAINING PROTEIN 124"/>
    <property type="match status" value="1"/>
</dbReference>
<dbReference type="InterPro" id="IPR036910">
    <property type="entry name" value="HMG_box_dom_sf"/>
</dbReference>
<dbReference type="InterPro" id="IPR054414">
    <property type="entry name" value="Ccdc124/Oxs1_C"/>
</dbReference>
<name>A0ABP0GGB4_CLALP</name>
<feature type="compositionally biased region" description="Basic and acidic residues" evidence="4">
    <location>
        <begin position="54"/>
        <end position="69"/>
    </location>
</feature>
<dbReference type="EMBL" id="CAWYQH010000119">
    <property type="protein sequence ID" value="CAK8690463.1"/>
    <property type="molecule type" value="Genomic_DNA"/>
</dbReference>
<dbReference type="InterPro" id="IPR010422">
    <property type="entry name" value="Ccdc124/Oxs1"/>
</dbReference>
<keyword evidence="3" id="KW-0175">Coiled coil</keyword>
<reference evidence="6 7" key="1">
    <citation type="submission" date="2024-02" db="EMBL/GenBank/DDBJ databases">
        <authorList>
            <person name="Daric V."/>
            <person name="Darras S."/>
        </authorList>
    </citation>
    <scope>NUCLEOTIDE SEQUENCE [LARGE SCALE GENOMIC DNA]</scope>
</reference>
<comment type="similarity">
    <text evidence="2">Belongs to the CCDC124 family.</text>
</comment>
<dbReference type="Proteomes" id="UP001642483">
    <property type="component" value="Unassembled WGS sequence"/>
</dbReference>
<feature type="domain" description="Coiled-coil" evidence="5">
    <location>
        <begin position="133"/>
        <end position="218"/>
    </location>
</feature>
<dbReference type="SUPFAM" id="SSF47095">
    <property type="entry name" value="HMG-box"/>
    <property type="match status" value="1"/>
</dbReference>
<evidence type="ECO:0000256" key="2">
    <source>
        <dbReference type="ARBA" id="ARBA00008296"/>
    </source>
</evidence>
<evidence type="ECO:0000256" key="1">
    <source>
        <dbReference type="ARBA" id="ARBA00004214"/>
    </source>
</evidence>
<feature type="region of interest" description="Disordered" evidence="4">
    <location>
        <begin position="1"/>
        <end position="69"/>
    </location>
</feature>
<accession>A0ABP0GGB4</accession>
<feature type="compositionally biased region" description="Polar residues" evidence="4">
    <location>
        <begin position="211"/>
        <end position="226"/>
    </location>
</feature>
<dbReference type="PANTHER" id="PTHR21680">
    <property type="entry name" value="COILED-COIL DOMAIN-CONTAINING PROTEIN 124"/>
    <property type="match status" value="1"/>
</dbReference>
<evidence type="ECO:0000313" key="7">
    <source>
        <dbReference type="Proteomes" id="UP001642483"/>
    </source>
</evidence>